<evidence type="ECO:0000313" key="1">
    <source>
        <dbReference type="EMBL" id="GFH09016.1"/>
    </source>
</evidence>
<evidence type="ECO:0000313" key="2">
    <source>
        <dbReference type="Proteomes" id="UP000485058"/>
    </source>
</evidence>
<reference evidence="1 2" key="1">
    <citation type="submission" date="2020-02" db="EMBL/GenBank/DDBJ databases">
        <title>Draft genome sequence of Haematococcus lacustris strain NIES-144.</title>
        <authorList>
            <person name="Morimoto D."/>
            <person name="Nakagawa S."/>
            <person name="Yoshida T."/>
            <person name="Sawayama S."/>
        </authorList>
    </citation>
    <scope>NUCLEOTIDE SEQUENCE [LARGE SCALE GENOMIC DNA]</scope>
    <source>
        <strain evidence="1 2">NIES-144</strain>
    </source>
</reference>
<proteinExistence type="predicted"/>
<dbReference type="Proteomes" id="UP000485058">
    <property type="component" value="Unassembled WGS sequence"/>
</dbReference>
<keyword evidence="2" id="KW-1185">Reference proteome</keyword>
<protein>
    <submittedName>
        <fullName evidence="1">Uncharacterized protein</fullName>
    </submittedName>
</protein>
<comment type="caution">
    <text evidence="1">The sequence shown here is derived from an EMBL/GenBank/DDBJ whole genome shotgun (WGS) entry which is preliminary data.</text>
</comment>
<organism evidence="1 2">
    <name type="scientific">Haematococcus lacustris</name>
    <name type="common">Green alga</name>
    <name type="synonym">Haematococcus pluvialis</name>
    <dbReference type="NCBI Taxonomy" id="44745"/>
    <lineage>
        <taxon>Eukaryota</taxon>
        <taxon>Viridiplantae</taxon>
        <taxon>Chlorophyta</taxon>
        <taxon>core chlorophytes</taxon>
        <taxon>Chlorophyceae</taxon>
        <taxon>CS clade</taxon>
        <taxon>Chlamydomonadales</taxon>
        <taxon>Haematococcaceae</taxon>
        <taxon>Haematococcus</taxon>
    </lineage>
</organism>
<dbReference type="EMBL" id="BLLF01000202">
    <property type="protein sequence ID" value="GFH09016.1"/>
    <property type="molecule type" value="Genomic_DNA"/>
</dbReference>
<name>A0A699YPZ7_HAELA</name>
<dbReference type="AlphaFoldDB" id="A0A699YPZ7"/>
<sequence>MLESTMLKGALTLRACKTCQLYTIALWVLEGAFKLWLIDCGHVRDSFKGVLLEQVKEVEGANGGDNAEG</sequence>
<gene>
    <name evidence="1" type="ORF">HaLaN_04078</name>
</gene>
<accession>A0A699YPZ7</accession>